<accession>A0ACB9ZKC7</accession>
<reference evidence="1 2" key="1">
    <citation type="journal article" date="2022" name="New Phytol.">
        <title>Ecological generalism drives hyperdiversity of secondary metabolite gene clusters in xylarialean endophytes.</title>
        <authorList>
            <person name="Franco M.E.E."/>
            <person name="Wisecaver J.H."/>
            <person name="Arnold A.E."/>
            <person name="Ju Y.M."/>
            <person name="Slot J.C."/>
            <person name="Ahrendt S."/>
            <person name="Moore L.P."/>
            <person name="Eastman K.E."/>
            <person name="Scott K."/>
            <person name="Konkel Z."/>
            <person name="Mondo S.J."/>
            <person name="Kuo A."/>
            <person name="Hayes R.D."/>
            <person name="Haridas S."/>
            <person name="Andreopoulos B."/>
            <person name="Riley R."/>
            <person name="LaButti K."/>
            <person name="Pangilinan J."/>
            <person name="Lipzen A."/>
            <person name="Amirebrahimi M."/>
            <person name="Yan J."/>
            <person name="Adam C."/>
            <person name="Keymanesh K."/>
            <person name="Ng V."/>
            <person name="Louie K."/>
            <person name="Northen T."/>
            <person name="Drula E."/>
            <person name="Henrissat B."/>
            <person name="Hsieh H.M."/>
            <person name="Youens-Clark K."/>
            <person name="Lutzoni F."/>
            <person name="Miadlikowska J."/>
            <person name="Eastwood D.C."/>
            <person name="Hamelin R.C."/>
            <person name="Grigoriev I.V."/>
            <person name="U'Ren J.M."/>
        </authorList>
    </citation>
    <scope>NUCLEOTIDE SEQUENCE [LARGE SCALE GENOMIC DNA]</scope>
    <source>
        <strain evidence="1 2">CBS 119005</strain>
    </source>
</reference>
<name>A0ACB9ZKC7_9PEZI</name>
<sequence>MMGSNVEIFECANTFLFGGHVVSQTKGSLGKQVQSLLEGPNADWIKGTVTGLQEYWDVLTAKVPEVAGTISGRPALADLDSWLRHGIEPSEISQDESLPNAVVGPLLVAIQLDQYWRYLEIARHSKGLPYHDDLQADLVASQKRQPQQPVVLGFCVGLLGALAVASSANRQEFESYGAAAMRMGMLIGAMIDAREVWDKGLGKGKSVSYATAWRGAKQHEDMTRIVSALYPEAYVSVLFDEARATVTTSERTAPSLVRQLRAASLVVAEIGIEGHIHAPGPDRKRHTKSLVELCRETPGLRFADASNLALPTYDNQGDGRPISSDRGDMTEMVLSSILMLQCDWYGTFSKIVAHKDDARIVSFGLDRCIPPTLQRRLGARQEHFDDIEKTQFNPRNQTNGIVVSIPLAASELPTTNGPNHTTASTLSDPLIHDDSIAVVGMSIKVAGADDLDEFVDMLRKGDSQHQPITRDRLQHDMLHRAKADADPKVKFYANFIRDSDAFDHKFFKRSPRESQAMDPQSRLCLEGAYQAVEQSGYFTETTKSSEARDKLHVGVYLGNCGVDYEHNISCNPPTAFTATGGLKSFIVGRLSHYFGWTGPSVTFDTACSSSTTAIHTACRNLLSGECSAALCGGVNIITNMLWMQNLAAGSFISHTGQCKPFDDAADGYCRAEGMAFVFLKKLSDAVADGNPILATIPSTAVYQNLNCTPLFVPNAPSLSHLFKDVMKAANLKANDISLVEAHGTGTPVGDPAEYESIRLAVGGPVRKKPLPFGSVKGHIGHTEGASGIIALVKVIMMMRHSFIPAQASFEKLNHQIEVRPDDMMEIVTSLRPWSEKRKIVLINNYGACGSNASMLVAQPPASLLHEEPAGIRPSGPSRLPFWVTGFDWRSIHAYSTKLDSWMQRHVGGEEAALPDLSFAMSRQSNRGLPSGLIFSCSSVAELKGKLRQVASSTKENALSAGILPVKAERPVILCFGGQVSTFVGLDRQLYDSVAVLRFRLDECDSAIRSSGLESIYPDIFSREPVKDTVKLQTMLFALQYSCAKTWTDCGLEGKVAAVVGHSFGELTALCVAGVLSVVDAVKLVAGRAKLVRDAWGTDSGAMMAIEADEALIQDLLLETNRASNGSAAIACYNGPRSFTIAGSTKSIDAAVEILAGNTRFSGIKSKHLNVSNAFHSVLVDKIVDGLGQVGKGLTFHKPIIPVEHATEDILTSRLDWTFVPSHMRKPVFFNHAIQRLADKHPNAIFLEAGSSSTITVMAGRALAQRSTPPDAHFQAMSLTSKGAIDALTDATVALWKQGLQVSFWSHHPRQAREYTQLLLPPYQFDKAGRHWLEMKSPADAINEAAEAIIEARGLTLATNGSQTQHRDQEDARKLDLFSFVAYQDKKKKRKPRFQVNTLSDKYNYFFAGHVIAQTAPICPATLESDMAIEALFSLFPEWKAAGMSPVLHDLVNHSPLCANPSRAVYIDFEALDDSQRQWGMKMFSANAAANNDVQTHVEARLHFRAPTDADFLQEFERFERLVPHSRCQALLALGLDDERDDVDVLRGRNVYRAFKDVVDYPELYRGVRTVVGRGNESAGVVHKRHQGRTWLDVPLSDSCSQIGGMWVNLMTELSPGEMYIATGCEVSMRSPKVRTATDGRENGPSVWHVFAQHLRKSDKEYTTDVFVFDAADGKMTDAMLGVQYARVAKESMSKMLTRLTKDESVLRVTTQTLPSPVAGNKSAKHVAAAASAMFSSGNAGSSVVKPPKKKKRGSTENKPSRRKDITEDVRDLVSNVSGIEASEFTLDTEMAELGIDSLMGMELAREVEIVFKCAIDQAEQMEATTLRKFVACVANALERDGVEGAGQNGETPESDDDEFFSSSDEGATWSRPSQNDTDSQISTPNGSESPLLSEKPIDSVLAADSAESKRATASNLTLSRSDILESFGEVKMLTDELMREHRLDTIHKTEIAGSNRLCAALVVEALEQLGMPLRAAAPGQELERVPFLPQHHRLMECVYEFLERDARLVDIDSENGRLTRTHIAVPRKSSDAILQELLETQPSFAVPNRMTLYAGQRLADVLSGVTDGIRVIFGTPKGRELVQAMYCDHTFNYMNYLQMRDVISRLASRIGSVEPGGTLKVLEMGAGTGGTTLVIAPFLATLNIPVEYTFTDLSPSMVANARRTFGKQYPFMKFAVHDIEKAPAEEHRGQHVVLASNAVHATHSLAVSARNIRQALRPDGFLMILEMTEVVPFVDLVFGLLEGWWLFDDGRTHAVVPAEHWERELRGAGFGHVDWTDGSLPENAFQKVIMALASGEPEPEHLPKALPGTTKTTQLDRGDVKARELEAEGFVATYTRGWDTPELNAAQDRKPSTVSSSTAAVVVVTGATGSLGAHLVQQFAEHPGVATVVCVNRPSSRPVDQRQEDAFNNRGIILSPDAHRKLRVLETDTSKPHLGLPTAEYAWLAQNGTHIVHNAWPMSGTRPIKAFEPQFQSLRNLLDLARSMAVRDHPGGSSSSRIGFQLVSSIGVVGYAGEPRVLERRVPMAAVLPGGYTEAKWACERMLDETLHRYPRLFRPMVARPGQIAGSTASGYWNPVEHFAFLVKSAQALGAWPDFDGVLQWLPVDTCARVMAELLRIGGDEQADKACPVYHIDNPVGQPWKAMSPVLAAALGIPPRRIVPFADWVKRVRRSPLSAETENPAARIVDFLEFHFERMSCGGLILDTQEAQRHSEALARQGPVSADVARLYVASWKKTGFLN</sequence>
<gene>
    <name evidence="1" type="ORF">F4820DRAFT_985</name>
</gene>
<comment type="caution">
    <text evidence="1">The sequence shown here is derived from an EMBL/GenBank/DDBJ whole genome shotgun (WGS) entry which is preliminary data.</text>
</comment>
<evidence type="ECO:0000313" key="2">
    <source>
        <dbReference type="Proteomes" id="UP001497700"/>
    </source>
</evidence>
<organism evidence="1 2">
    <name type="scientific">Hypoxylon rubiginosum</name>
    <dbReference type="NCBI Taxonomy" id="110542"/>
    <lineage>
        <taxon>Eukaryota</taxon>
        <taxon>Fungi</taxon>
        <taxon>Dikarya</taxon>
        <taxon>Ascomycota</taxon>
        <taxon>Pezizomycotina</taxon>
        <taxon>Sordariomycetes</taxon>
        <taxon>Xylariomycetidae</taxon>
        <taxon>Xylariales</taxon>
        <taxon>Hypoxylaceae</taxon>
        <taxon>Hypoxylon</taxon>
    </lineage>
</organism>
<keyword evidence="2" id="KW-1185">Reference proteome</keyword>
<evidence type="ECO:0000313" key="1">
    <source>
        <dbReference type="EMBL" id="KAI4871010.1"/>
    </source>
</evidence>
<dbReference type="EMBL" id="MU393421">
    <property type="protein sequence ID" value="KAI4871010.1"/>
    <property type="molecule type" value="Genomic_DNA"/>
</dbReference>
<proteinExistence type="predicted"/>
<protein>
    <submittedName>
        <fullName evidence="1">Uncharacterized protein</fullName>
    </submittedName>
</protein>
<dbReference type="Proteomes" id="UP001497700">
    <property type="component" value="Unassembled WGS sequence"/>
</dbReference>